<accession>A0A4C1YXS0</accession>
<gene>
    <name evidence="2" type="ORF">EVAR_53073_1</name>
</gene>
<organism evidence="2 3">
    <name type="scientific">Eumeta variegata</name>
    <name type="common">Bagworm moth</name>
    <name type="synonym">Eumeta japonica</name>
    <dbReference type="NCBI Taxonomy" id="151549"/>
    <lineage>
        <taxon>Eukaryota</taxon>
        <taxon>Metazoa</taxon>
        <taxon>Ecdysozoa</taxon>
        <taxon>Arthropoda</taxon>
        <taxon>Hexapoda</taxon>
        <taxon>Insecta</taxon>
        <taxon>Pterygota</taxon>
        <taxon>Neoptera</taxon>
        <taxon>Endopterygota</taxon>
        <taxon>Lepidoptera</taxon>
        <taxon>Glossata</taxon>
        <taxon>Ditrysia</taxon>
        <taxon>Tineoidea</taxon>
        <taxon>Psychidae</taxon>
        <taxon>Oiketicinae</taxon>
        <taxon>Eumeta</taxon>
    </lineage>
</organism>
<dbReference type="AlphaFoldDB" id="A0A4C1YXS0"/>
<protein>
    <submittedName>
        <fullName evidence="2">Uncharacterized protein</fullName>
    </submittedName>
</protein>
<proteinExistence type="predicted"/>
<name>A0A4C1YXS0_EUMVA</name>
<reference evidence="2 3" key="1">
    <citation type="journal article" date="2019" name="Commun. Biol.">
        <title>The bagworm genome reveals a unique fibroin gene that provides high tensile strength.</title>
        <authorList>
            <person name="Kono N."/>
            <person name="Nakamura H."/>
            <person name="Ohtoshi R."/>
            <person name="Tomita M."/>
            <person name="Numata K."/>
            <person name="Arakawa K."/>
        </authorList>
    </citation>
    <scope>NUCLEOTIDE SEQUENCE [LARGE SCALE GENOMIC DNA]</scope>
</reference>
<keyword evidence="3" id="KW-1185">Reference proteome</keyword>
<sequence length="141" mass="15635">MRKACKLRNYVQLRTDRLGTSGGGTLTSHITKVVKKCSRKVPVNSDHPKLPASVRLMRAKNAALRRARFPLPLIGPTREPPTAYWQVAKTLKSDGYEPVPALKNPDNTLAFEDREKLSVSPTALKDNAHTPPPHDPLHISD</sequence>
<dbReference type="OrthoDB" id="7487383at2759"/>
<dbReference type="EMBL" id="BGZK01001404">
    <property type="protein sequence ID" value="GBP79207.1"/>
    <property type="molecule type" value="Genomic_DNA"/>
</dbReference>
<evidence type="ECO:0000313" key="3">
    <source>
        <dbReference type="Proteomes" id="UP000299102"/>
    </source>
</evidence>
<evidence type="ECO:0000313" key="2">
    <source>
        <dbReference type="EMBL" id="GBP79207.1"/>
    </source>
</evidence>
<comment type="caution">
    <text evidence="2">The sequence shown here is derived from an EMBL/GenBank/DDBJ whole genome shotgun (WGS) entry which is preliminary data.</text>
</comment>
<evidence type="ECO:0000256" key="1">
    <source>
        <dbReference type="SAM" id="MobiDB-lite"/>
    </source>
</evidence>
<feature type="region of interest" description="Disordered" evidence="1">
    <location>
        <begin position="95"/>
        <end position="141"/>
    </location>
</feature>
<dbReference type="Proteomes" id="UP000299102">
    <property type="component" value="Unassembled WGS sequence"/>
</dbReference>